<comment type="similarity">
    <text evidence="2 9">Belongs to the uroporphyrinogen-III synthase family.</text>
</comment>
<keyword evidence="5 9" id="KW-0627">Porphyrin biosynthesis</keyword>
<dbReference type="PANTHER" id="PTHR38042:SF1">
    <property type="entry name" value="UROPORPHYRINOGEN-III SYNTHASE, CHLOROPLASTIC"/>
    <property type="match status" value="1"/>
</dbReference>
<evidence type="ECO:0000256" key="8">
    <source>
        <dbReference type="ARBA" id="ARBA00048617"/>
    </source>
</evidence>
<dbReference type="CDD" id="cd06578">
    <property type="entry name" value="HemD"/>
    <property type="match status" value="1"/>
</dbReference>
<comment type="function">
    <text evidence="6 9">Catalyzes cyclization of the linear tetrapyrrole, hydroxymethylbilane, to the macrocyclic uroporphyrinogen III.</text>
</comment>
<name>A0A242NJ99_9GAMM</name>
<dbReference type="SUPFAM" id="SSF69618">
    <property type="entry name" value="HemD-like"/>
    <property type="match status" value="1"/>
</dbReference>
<protein>
    <recommendedName>
        <fullName evidence="7 9">Uroporphyrinogen-III synthase</fullName>
        <ecNumber evidence="3 9">4.2.1.75</ecNumber>
    </recommendedName>
</protein>
<evidence type="ECO:0000256" key="2">
    <source>
        <dbReference type="ARBA" id="ARBA00008133"/>
    </source>
</evidence>
<dbReference type="Gene3D" id="3.40.50.10090">
    <property type="match status" value="2"/>
</dbReference>
<dbReference type="OrthoDB" id="9787650at2"/>
<dbReference type="InterPro" id="IPR039793">
    <property type="entry name" value="UROS/Hem4"/>
</dbReference>
<dbReference type="InterPro" id="IPR003754">
    <property type="entry name" value="4pyrrol_synth_uPrphyn_synth"/>
</dbReference>
<sequence length="242" mass="27729">MIFVTRPSPEGEKLTELLNKIDRPAQHLPFFKISQGRDILQLQHHLNQLLPNDIVIVVSPQVTHAINHYSTNLTLPKNISYFAIGKKSAQLFKQFTEVEVNYPDREDSEGLLVLLQQQSVKQRNILILCGNSGRPLLSQTLMNRQAKVKLIECYTRIPIIYQPDILSEHISQQLIIITSIEHLNQLESYSSDEHKKQSCLLVTSQRIFTKAKELTWQNVLLVKSADNQTIFNAVKQHFPASL</sequence>
<dbReference type="GO" id="GO:0006780">
    <property type="term" value="P:uroporphyrinogen III biosynthetic process"/>
    <property type="evidence" value="ECO:0007669"/>
    <property type="project" value="UniProtKB-UniRule"/>
</dbReference>
<accession>A0A242NJ99</accession>
<evidence type="ECO:0000256" key="6">
    <source>
        <dbReference type="ARBA" id="ARBA00037589"/>
    </source>
</evidence>
<evidence type="ECO:0000313" key="14">
    <source>
        <dbReference type="Proteomes" id="UP000194977"/>
    </source>
</evidence>
<dbReference type="UniPathway" id="UPA00251">
    <property type="reaction ID" value="UER00320"/>
</dbReference>
<evidence type="ECO:0000313" key="11">
    <source>
        <dbReference type="EMBL" id="OTQ00102.1"/>
    </source>
</evidence>
<comment type="catalytic activity">
    <reaction evidence="8 9">
        <text>hydroxymethylbilane = uroporphyrinogen III + H2O</text>
        <dbReference type="Rhea" id="RHEA:18965"/>
        <dbReference type="ChEBI" id="CHEBI:15377"/>
        <dbReference type="ChEBI" id="CHEBI:57308"/>
        <dbReference type="ChEBI" id="CHEBI:57845"/>
        <dbReference type="EC" id="4.2.1.75"/>
    </reaction>
</comment>
<dbReference type="Pfam" id="PF02602">
    <property type="entry name" value="HEM4"/>
    <property type="match status" value="1"/>
</dbReference>
<evidence type="ECO:0000313" key="13">
    <source>
        <dbReference type="Proteomes" id="UP000194800"/>
    </source>
</evidence>
<dbReference type="EC" id="4.2.1.75" evidence="3 9"/>
<evidence type="ECO:0000256" key="1">
    <source>
        <dbReference type="ARBA" id="ARBA00004772"/>
    </source>
</evidence>
<organism evidence="11 14">
    <name type="scientific">Gilliamella apicola</name>
    <dbReference type="NCBI Taxonomy" id="1196095"/>
    <lineage>
        <taxon>Bacteria</taxon>
        <taxon>Pseudomonadati</taxon>
        <taxon>Pseudomonadota</taxon>
        <taxon>Gammaproteobacteria</taxon>
        <taxon>Orbales</taxon>
        <taxon>Orbaceae</taxon>
        <taxon>Gilliamella</taxon>
    </lineage>
</organism>
<dbReference type="EMBL" id="NARP01000011">
    <property type="protein sequence ID" value="OTQ00102.1"/>
    <property type="molecule type" value="Genomic_DNA"/>
</dbReference>
<gene>
    <name evidence="12" type="ORF">B6C91_05875</name>
    <name evidence="11" type="ORF">B6D08_05285</name>
</gene>
<reference evidence="13 14" key="1">
    <citation type="submission" date="2017-03" db="EMBL/GenBank/DDBJ databases">
        <title>Comparative genomics of honeybee gut symbionts reveal geographically distinct and subgroup specific antibiotic resistance.</title>
        <authorList>
            <person name="Ludvigsen J."/>
            <person name="Porcellato D."/>
            <person name="Labee-Lund T.M."/>
            <person name="Amdam G.V."/>
            <person name="Rudi K."/>
        </authorList>
    </citation>
    <scope>NUCLEOTIDE SEQUENCE [LARGE SCALE GENOMIC DNA]</scope>
    <source>
        <strain evidence="11 14">A-7-12</strain>
        <strain evidence="12 13">A-9-12</strain>
    </source>
</reference>
<dbReference type="InterPro" id="IPR036108">
    <property type="entry name" value="4pyrrol_syn_uPrphyn_synt_sf"/>
</dbReference>
<dbReference type="Proteomes" id="UP000194800">
    <property type="component" value="Unassembled WGS sequence"/>
</dbReference>
<evidence type="ECO:0000256" key="5">
    <source>
        <dbReference type="ARBA" id="ARBA00023244"/>
    </source>
</evidence>
<evidence type="ECO:0000256" key="9">
    <source>
        <dbReference type="RuleBase" id="RU366031"/>
    </source>
</evidence>
<dbReference type="RefSeq" id="WP_086272097.1">
    <property type="nucleotide sequence ID" value="NZ_MZNE01000007.1"/>
</dbReference>
<dbReference type="Proteomes" id="UP000194977">
    <property type="component" value="Unassembled WGS sequence"/>
</dbReference>
<dbReference type="EMBL" id="NART01000019">
    <property type="protein sequence ID" value="OTQ10372.1"/>
    <property type="molecule type" value="Genomic_DNA"/>
</dbReference>
<dbReference type="GO" id="GO:0006782">
    <property type="term" value="P:protoporphyrinogen IX biosynthetic process"/>
    <property type="evidence" value="ECO:0007669"/>
    <property type="project" value="UniProtKB-UniRule"/>
</dbReference>
<keyword evidence="4 9" id="KW-0456">Lyase</keyword>
<keyword evidence="13" id="KW-1185">Reference proteome</keyword>
<proteinExistence type="inferred from homology"/>
<comment type="caution">
    <text evidence="11">The sequence shown here is derived from an EMBL/GenBank/DDBJ whole genome shotgun (WGS) entry which is preliminary data.</text>
</comment>
<evidence type="ECO:0000259" key="10">
    <source>
        <dbReference type="Pfam" id="PF02602"/>
    </source>
</evidence>
<evidence type="ECO:0000256" key="4">
    <source>
        <dbReference type="ARBA" id="ARBA00023239"/>
    </source>
</evidence>
<dbReference type="AlphaFoldDB" id="A0A242NJ99"/>
<dbReference type="PANTHER" id="PTHR38042">
    <property type="entry name" value="UROPORPHYRINOGEN-III SYNTHASE, CHLOROPLASTIC"/>
    <property type="match status" value="1"/>
</dbReference>
<evidence type="ECO:0000313" key="12">
    <source>
        <dbReference type="EMBL" id="OTQ10372.1"/>
    </source>
</evidence>
<dbReference type="GO" id="GO:0004852">
    <property type="term" value="F:uroporphyrinogen-III synthase activity"/>
    <property type="evidence" value="ECO:0007669"/>
    <property type="project" value="UniProtKB-UniRule"/>
</dbReference>
<feature type="domain" description="Tetrapyrrole biosynthesis uroporphyrinogen III synthase" evidence="10">
    <location>
        <begin position="14"/>
        <end position="227"/>
    </location>
</feature>
<evidence type="ECO:0000256" key="7">
    <source>
        <dbReference type="ARBA" id="ARBA00040167"/>
    </source>
</evidence>
<evidence type="ECO:0000256" key="3">
    <source>
        <dbReference type="ARBA" id="ARBA00013109"/>
    </source>
</evidence>
<comment type="pathway">
    <text evidence="1 9">Porphyrin-containing compound metabolism; protoporphyrin-IX biosynthesis; coproporphyrinogen-III from 5-aminolevulinate: step 3/4.</text>
</comment>